<reference evidence="2 3" key="1">
    <citation type="journal article" date="2020" name="Microorganisms">
        <title>Osmotic Adaptation and Compatible Solute Biosynthesis of Phototrophic Bacteria as Revealed from Genome Analyses.</title>
        <authorList>
            <person name="Imhoff J.F."/>
            <person name="Rahn T."/>
            <person name="Kunzel S."/>
            <person name="Keller A."/>
            <person name="Neulinger S.C."/>
        </authorList>
    </citation>
    <scope>NUCLEOTIDE SEQUENCE [LARGE SCALE GENOMIC DNA]</scope>
    <source>
        <strain evidence="2 3">DSM 21303</strain>
    </source>
</reference>
<dbReference type="SMART" id="SM00849">
    <property type="entry name" value="Lactamase_B"/>
    <property type="match status" value="1"/>
</dbReference>
<dbReference type="SUPFAM" id="SSF56281">
    <property type="entry name" value="Metallo-hydrolase/oxidoreductase"/>
    <property type="match status" value="1"/>
</dbReference>
<dbReference type="PANTHER" id="PTHR47619:SF1">
    <property type="entry name" value="EXODEOXYRIBONUCLEASE WALJ"/>
    <property type="match status" value="1"/>
</dbReference>
<name>A0A9X0WGY4_9GAMM</name>
<organism evidence="2 3">
    <name type="scientific">Thiocapsa imhoffii</name>
    <dbReference type="NCBI Taxonomy" id="382777"/>
    <lineage>
        <taxon>Bacteria</taxon>
        <taxon>Pseudomonadati</taxon>
        <taxon>Pseudomonadota</taxon>
        <taxon>Gammaproteobacteria</taxon>
        <taxon>Chromatiales</taxon>
        <taxon>Chromatiaceae</taxon>
        <taxon>Thiocapsa</taxon>
    </lineage>
</organism>
<dbReference type="Proteomes" id="UP001138802">
    <property type="component" value="Unassembled WGS sequence"/>
</dbReference>
<dbReference type="InterPro" id="IPR052533">
    <property type="entry name" value="WalJ/YycJ-like"/>
</dbReference>
<dbReference type="EMBL" id="NRSD01000005">
    <property type="protein sequence ID" value="MBK1644487.1"/>
    <property type="molecule type" value="Genomic_DNA"/>
</dbReference>
<dbReference type="Gene3D" id="3.60.15.10">
    <property type="entry name" value="Ribonuclease Z/Hydroxyacylglutathione hydrolase-like"/>
    <property type="match status" value="1"/>
</dbReference>
<gene>
    <name evidence="2" type="ORF">CKO25_07430</name>
</gene>
<dbReference type="AlphaFoldDB" id="A0A9X0WGY4"/>
<evidence type="ECO:0000313" key="2">
    <source>
        <dbReference type="EMBL" id="MBK1644487.1"/>
    </source>
</evidence>
<proteinExistence type="predicted"/>
<protein>
    <recommendedName>
        <fullName evidence="1">Metallo-beta-lactamase domain-containing protein</fullName>
    </recommendedName>
</protein>
<keyword evidence="3" id="KW-1185">Reference proteome</keyword>
<dbReference type="InterPro" id="IPR001279">
    <property type="entry name" value="Metallo-B-lactamas"/>
</dbReference>
<dbReference type="RefSeq" id="WP_200387274.1">
    <property type="nucleotide sequence ID" value="NZ_NRSD01000005.1"/>
</dbReference>
<sequence>MRFCSLGSGSRGNATLVDTGGYRILVDNGFSLRELLRRLERVGVAPATIDCLLLTHEHADHVKGVASFVRRHDVEVWTTPGTWRAAGAPDVPRLRLLSGPGQTLELDGVRVSSYPVPHDAREPCQFVFESGGHRLGMLTDCGRVTPHIQQFLSDCDALILEFNHDSQSLQRGPYPLSLQRRISGGFGHLSNRQAGDFLDRLSWGALQHLVVAHVSEANNHPDLVLDTIRSVSTTLAEQAVLWEQDAPSPWCAFASGTQRAHGPAALVEPSSSPG</sequence>
<comment type="caution">
    <text evidence="2">The sequence shown here is derived from an EMBL/GenBank/DDBJ whole genome shotgun (WGS) entry which is preliminary data.</text>
</comment>
<dbReference type="PANTHER" id="PTHR47619">
    <property type="entry name" value="METALLO-HYDROLASE YYCJ-RELATED"/>
    <property type="match status" value="1"/>
</dbReference>
<accession>A0A9X0WGY4</accession>
<feature type="domain" description="Metallo-beta-lactamase" evidence="1">
    <location>
        <begin position="11"/>
        <end position="186"/>
    </location>
</feature>
<evidence type="ECO:0000259" key="1">
    <source>
        <dbReference type="SMART" id="SM00849"/>
    </source>
</evidence>
<evidence type="ECO:0000313" key="3">
    <source>
        <dbReference type="Proteomes" id="UP001138802"/>
    </source>
</evidence>
<dbReference type="InterPro" id="IPR036866">
    <property type="entry name" value="RibonucZ/Hydroxyglut_hydro"/>
</dbReference>
<dbReference type="Pfam" id="PF12706">
    <property type="entry name" value="Lactamase_B_2"/>
    <property type="match status" value="1"/>
</dbReference>